<proteinExistence type="predicted"/>
<comment type="caution">
    <text evidence="1">The sequence shown here is derived from an EMBL/GenBank/DDBJ whole genome shotgun (WGS) entry which is preliminary data.</text>
</comment>
<protein>
    <submittedName>
        <fullName evidence="1">Uncharacterized protein</fullName>
    </submittedName>
</protein>
<name>A0ABR9W980_9BACT</name>
<dbReference type="RefSeq" id="WP_379992424.1">
    <property type="nucleotide sequence ID" value="NZ_JBHSRU010000011.1"/>
</dbReference>
<reference evidence="2" key="1">
    <citation type="submission" date="2023-07" db="EMBL/GenBank/DDBJ databases">
        <title>Dyadobacter sp. nov 'subterranea' isolated from contaminted grondwater.</title>
        <authorList>
            <person name="Szabo I."/>
            <person name="Al-Omari J."/>
            <person name="Szerdahelyi S.G."/>
            <person name="Rado J."/>
        </authorList>
    </citation>
    <scope>NUCLEOTIDE SEQUENCE [LARGE SCALE GENOMIC DNA]</scope>
    <source>
        <strain evidence="2">UP-52</strain>
    </source>
</reference>
<organism evidence="1 2">
    <name type="scientific">Dyadobacter subterraneus</name>
    <dbReference type="NCBI Taxonomy" id="2773304"/>
    <lineage>
        <taxon>Bacteria</taxon>
        <taxon>Pseudomonadati</taxon>
        <taxon>Bacteroidota</taxon>
        <taxon>Cytophagia</taxon>
        <taxon>Cytophagales</taxon>
        <taxon>Spirosomataceae</taxon>
        <taxon>Dyadobacter</taxon>
    </lineage>
</organism>
<evidence type="ECO:0000313" key="1">
    <source>
        <dbReference type="EMBL" id="MBE9462045.1"/>
    </source>
</evidence>
<dbReference type="Proteomes" id="UP000634134">
    <property type="component" value="Unassembled WGS sequence"/>
</dbReference>
<sequence length="97" mass="10943">MRQALTILVLLHLQLGCKKGTDIKPGEIEATIKGYVISDNWDKGRSSEGFEIKISADSYLIRTQFHPITKTQTHVRYQSGYATNQPVQIVQLSHESD</sequence>
<dbReference type="EMBL" id="JACYGY010000001">
    <property type="protein sequence ID" value="MBE9462045.1"/>
    <property type="molecule type" value="Genomic_DNA"/>
</dbReference>
<keyword evidence="2" id="KW-1185">Reference proteome</keyword>
<gene>
    <name evidence="1" type="ORF">IEE83_09145</name>
</gene>
<accession>A0ABR9W980</accession>
<evidence type="ECO:0000313" key="2">
    <source>
        <dbReference type="Proteomes" id="UP000634134"/>
    </source>
</evidence>